<evidence type="ECO:0000313" key="2">
    <source>
        <dbReference type="Proteomes" id="UP001221898"/>
    </source>
</evidence>
<organism evidence="1 2">
    <name type="scientific">Aldrovandia affinis</name>
    <dbReference type="NCBI Taxonomy" id="143900"/>
    <lineage>
        <taxon>Eukaryota</taxon>
        <taxon>Metazoa</taxon>
        <taxon>Chordata</taxon>
        <taxon>Craniata</taxon>
        <taxon>Vertebrata</taxon>
        <taxon>Euteleostomi</taxon>
        <taxon>Actinopterygii</taxon>
        <taxon>Neopterygii</taxon>
        <taxon>Teleostei</taxon>
        <taxon>Notacanthiformes</taxon>
        <taxon>Halosauridae</taxon>
        <taxon>Aldrovandia</taxon>
    </lineage>
</organism>
<protein>
    <submittedName>
        <fullName evidence="1">Uncharacterized protein</fullName>
    </submittedName>
</protein>
<name>A0AAD7RXJ8_9TELE</name>
<keyword evidence="2" id="KW-1185">Reference proteome</keyword>
<sequence length="122" mass="12650">MVGGELVGAVHPQFSAVAEGFLLVSSGGSHSARRSWIRLLLEWVKPTQSFAALQLNIGRLSSRALCPGRLLRVGGGVMGGGGRDGCSRASGRSAVSLGHVGNRFSTPPSDELGGAVQIREVR</sequence>
<accession>A0AAD7RXJ8</accession>
<proteinExistence type="predicted"/>
<dbReference type="EMBL" id="JAINUG010000148">
    <property type="protein sequence ID" value="KAJ8392251.1"/>
    <property type="molecule type" value="Genomic_DNA"/>
</dbReference>
<dbReference type="Proteomes" id="UP001221898">
    <property type="component" value="Unassembled WGS sequence"/>
</dbReference>
<dbReference type="AlphaFoldDB" id="A0AAD7RXJ8"/>
<reference evidence="1" key="1">
    <citation type="journal article" date="2023" name="Science">
        <title>Genome structures resolve the early diversification of teleost fishes.</title>
        <authorList>
            <person name="Parey E."/>
            <person name="Louis A."/>
            <person name="Montfort J."/>
            <person name="Bouchez O."/>
            <person name="Roques C."/>
            <person name="Iampietro C."/>
            <person name="Lluch J."/>
            <person name="Castinel A."/>
            <person name="Donnadieu C."/>
            <person name="Desvignes T."/>
            <person name="Floi Bucao C."/>
            <person name="Jouanno E."/>
            <person name="Wen M."/>
            <person name="Mejri S."/>
            <person name="Dirks R."/>
            <person name="Jansen H."/>
            <person name="Henkel C."/>
            <person name="Chen W.J."/>
            <person name="Zahm M."/>
            <person name="Cabau C."/>
            <person name="Klopp C."/>
            <person name="Thompson A.W."/>
            <person name="Robinson-Rechavi M."/>
            <person name="Braasch I."/>
            <person name="Lecointre G."/>
            <person name="Bobe J."/>
            <person name="Postlethwait J.H."/>
            <person name="Berthelot C."/>
            <person name="Roest Crollius H."/>
            <person name="Guiguen Y."/>
        </authorList>
    </citation>
    <scope>NUCLEOTIDE SEQUENCE</scope>
    <source>
        <strain evidence="1">NC1722</strain>
    </source>
</reference>
<evidence type="ECO:0000313" key="1">
    <source>
        <dbReference type="EMBL" id="KAJ8392251.1"/>
    </source>
</evidence>
<comment type="caution">
    <text evidence="1">The sequence shown here is derived from an EMBL/GenBank/DDBJ whole genome shotgun (WGS) entry which is preliminary data.</text>
</comment>
<gene>
    <name evidence="1" type="ORF">AAFF_G00078190</name>
</gene>